<organism evidence="1 2">
    <name type="scientific">Rhynchosporium agropyri</name>
    <dbReference type="NCBI Taxonomy" id="914238"/>
    <lineage>
        <taxon>Eukaryota</taxon>
        <taxon>Fungi</taxon>
        <taxon>Dikarya</taxon>
        <taxon>Ascomycota</taxon>
        <taxon>Pezizomycotina</taxon>
        <taxon>Leotiomycetes</taxon>
        <taxon>Helotiales</taxon>
        <taxon>Ploettnerulaceae</taxon>
        <taxon>Rhynchosporium</taxon>
    </lineage>
</organism>
<sequence length="358" mass="40279">MEHRVENVDSVASNLVWSGLGSPVQHVNDASHTDGYDDIEIILGPDGYDDFDSDSALGLGHRYSTTTLSSIALRTVEKYGRSYHAYQDGKYLMPNDEQERERLGGRLHLASLPATQRVLEIGTGTGIWSIQFADENPGVEVLGVDLSPMQPDWVPPNCTFQIDDVSLTWTFEIPFDFIHGRMLFCSFSDPLHVFREAFKALAAGGVIEMQELIFDFLSPDHSLEGSALATWANKVKAAFGSRGIDLTSASRCTNDLETAGFEDIHQKEFIWPVGRWPRDPKLKSLGSWCKENILDMLFAMSIVPFTEHYQQSMSVEEVELLLVQVRKDLQNPEMHAYLQIVIVYGRKPKSDMFLELEV</sequence>
<dbReference type="SUPFAM" id="SSF53335">
    <property type="entry name" value="S-adenosyl-L-methionine-dependent methyltransferases"/>
    <property type="match status" value="1"/>
</dbReference>
<dbReference type="AlphaFoldDB" id="A0A1E1KN68"/>
<dbReference type="CDD" id="cd02440">
    <property type="entry name" value="AdoMet_MTases"/>
    <property type="match status" value="1"/>
</dbReference>
<evidence type="ECO:0000313" key="2">
    <source>
        <dbReference type="Proteomes" id="UP000178912"/>
    </source>
</evidence>
<keyword evidence="1" id="KW-0489">Methyltransferase</keyword>
<reference evidence="2" key="1">
    <citation type="submission" date="2016-03" db="EMBL/GenBank/DDBJ databases">
        <authorList>
            <person name="Guldener U."/>
        </authorList>
    </citation>
    <scope>NUCLEOTIDE SEQUENCE [LARGE SCALE GENOMIC DNA]</scope>
    <source>
        <strain evidence="2">04CH-RAC-A.6.1</strain>
    </source>
</reference>
<gene>
    <name evidence="1" type="ORF">RAG0_07823</name>
</gene>
<dbReference type="Gene3D" id="3.40.50.150">
    <property type="entry name" value="Vaccinia Virus protein VP39"/>
    <property type="match status" value="1"/>
</dbReference>
<keyword evidence="1" id="KW-0808">Transferase</keyword>
<name>A0A1E1KN68_9HELO</name>
<proteinExistence type="predicted"/>
<dbReference type="OrthoDB" id="2013972at2759"/>
<dbReference type="PANTHER" id="PTHR43591">
    <property type="entry name" value="METHYLTRANSFERASE"/>
    <property type="match status" value="1"/>
</dbReference>
<dbReference type="EMBL" id="FJUX01000041">
    <property type="protein sequence ID" value="CZS99478.1"/>
    <property type="molecule type" value="Genomic_DNA"/>
</dbReference>
<protein>
    <submittedName>
        <fullName evidence="1">Related to methyltransferase</fullName>
    </submittedName>
</protein>
<dbReference type="Pfam" id="PF13489">
    <property type="entry name" value="Methyltransf_23"/>
    <property type="match status" value="1"/>
</dbReference>
<dbReference type="InterPro" id="IPR029063">
    <property type="entry name" value="SAM-dependent_MTases_sf"/>
</dbReference>
<dbReference type="GO" id="GO:0032259">
    <property type="term" value="P:methylation"/>
    <property type="evidence" value="ECO:0007669"/>
    <property type="project" value="UniProtKB-KW"/>
</dbReference>
<dbReference type="GO" id="GO:0008168">
    <property type="term" value="F:methyltransferase activity"/>
    <property type="evidence" value="ECO:0007669"/>
    <property type="project" value="UniProtKB-KW"/>
</dbReference>
<keyword evidence="2" id="KW-1185">Reference proteome</keyword>
<dbReference type="PANTHER" id="PTHR43591:SF24">
    <property type="entry name" value="2-METHOXY-6-POLYPRENYL-1,4-BENZOQUINOL METHYLASE, MITOCHONDRIAL"/>
    <property type="match status" value="1"/>
</dbReference>
<dbReference type="Proteomes" id="UP000178912">
    <property type="component" value="Unassembled WGS sequence"/>
</dbReference>
<evidence type="ECO:0000313" key="1">
    <source>
        <dbReference type="EMBL" id="CZS99478.1"/>
    </source>
</evidence>
<accession>A0A1E1KN68</accession>